<reference evidence="2" key="1">
    <citation type="journal article" date="2020" name="Stud. Mycol.">
        <title>101 Dothideomycetes genomes: a test case for predicting lifestyles and emergence of pathogens.</title>
        <authorList>
            <person name="Haridas S."/>
            <person name="Albert R."/>
            <person name="Binder M."/>
            <person name="Bloem J."/>
            <person name="Labutti K."/>
            <person name="Salamov A."/>
            <person name="Andreopoulos B."/>
            <person name="Baker S."/>
            <person name="Barry K."/>
            <person name="Bills G."/>
            <person name="Bluhm B."/>
            <person name="Cannon C."/>
            <person name="Castanera R."/>
            <person name="Culley D."/>
            <person name="Daum C."/>
            <person name="Ezra D."/>
            <person name="Gonzalez J."/>
            <person name="Henrissat B."/>
            <person name="Kuo A."/>
            <person name="Liang C."/>
            <person name="Lipzen A."/>
            <person name="Lutzoni F."/>
            <person name="Magnuson J."/>
            <person name="Mondo S."/>
            <person name="Nolan M."/>
            <person name="Ohm R."/>
            <person name="Pangilinan J."/>
            <person name="Park H.-J."/>
            <person name="Ramirez L."/>
            <person name="Alfaro M."/>
            <person name="Sun H."/>
            <person name="Tritt A."/>
            <person name="Yoshinaga Y."/>
            <person name="Zwiers L.-H."/>
            <person name="Turgeon B."/>
            <person name="Goodwin S."/>
            <person name="Spatafora J."/>
            <person name="Crous P."/>
            <person name="Grigoriev I."/>
        </authorList>
    </citation>
    <scope>NUCLEOTIDE SEQUENCE</scope>
    <source>
        <strain evidence="2">CBS 480.64</strain>
    </source>
</reference>
<protein>
    <submittedName>
        <fullName evidence="2">Uncharacterized protein</fullName>
    </submittedName>
</protein>
<keyword evidence="1" id="KW-0812">Transmembrane</keyword>
<dbReference type="EMBL" id="MU005962">
    <property type="protein sequence ID" value="KAF2863133.1"/>
    <property type="molecule type" value="Genomic_DNA"/>
</dbReference>
<evidence type="ECO:0000313" key="2">
    <source>
        <dbReference type="EMBL" id="KAF2863133.1"/>
    </source>
</evidence>
<accession>A0A6A7C6X1</accession>
<dbReference type="AlphaFoldDB" id="A0A6A7C6X1"/>
<proteinExistence type="predicted"/>
<dbReference type="Proteomes" id="UP000799421">
    <property type="component" value="Unassembled WGS sequence"/>
</dbReference>
<gene>
    <name evidence="2" type="ORF">K470DRAFT_140319</name>
</gene>
<sequence length="164" mass="18711">MDIRTASRVSTKPSRFWWALCAMSMAFIMYCTPAAVRSSLSQSLLFTTTFKGKIRCTADLRLKISPCQTSRDVQEDKKLLDPRNRICSGAQFQRHRIKDRVDASGHIVQFCLTCHDIVCPDFAMVERLWFHPTYIPFGSSGGCVDTDSIKACSRSIETCLRRFR</sequence>
<organism evidence="2 3">
    <name type="scientific">Piedraia hortae CBS 480.64</name>
    <dbReference type="NCBI Taxonomy" id="1314780"/>
    <lineage>
        <taxon>Eukaryota</taxon>
        <taxon>Fungi</taxon>
        <taxon>Dikarya</taxon>
        <taxon>Ascomycota</taxon>
        <taxon>Pezizomycotina</taxon>
        <taxon>Dothideomycetes</taxon>
        <taxon>Dothideomycetidae</taxon>
        <taxon>Capnodiales</taxon>
        <taxon>Piedraiaceae</taxon>
        <taxon>Piedraia</taxon>
    </lineage>
</organism>
<keyword evidence="1" id="KW-0472">Membrane</keyword>
<keyword evidence="1" id="KW-1133">Transmembrane helix</keyword>
<evidence type="ECO:0000313" key="3">
    <source>
        <dbReference type="Proteomes" id="UP000799421"/>
    </source>
</evidence>
<evidence type="ECO:0000256" key="1">
    <source>
        <dbReference type="SAM" id="Phobius"/>
    </source>
</evidence>
<feature type="transmembrane region" description="Helical" evidence="1">
    <location>
        <begin position="16"/>
        <end position="36"/>
    </location>
</feature>
<name>A0A6A7C6X1_9PEZI</name>
<keyword evidence="3" id="KW-1185">Reference proteome</keyword>